<comment type="caution">
    <text evidence="1">The sequence shown here is derived from an EMBL/GenBank/DDBJ whole genome shotgun (WGS) entry which is preliminary data.</text>
</comment>
<protein>
    <submittedName>
        <fullName evidence="1">Major facilitator superfamily domain-containing protein</fullName>
    </submittedName>
</protein>
<reference evidence="1 2" key="1">
    <citation type="journal article" date="2021" name="Nat. Commun.">
        <title>Genetic determinants of endophytism in the Arabidopsis root mycobiome.</title>
        <authorList>
            <person name="Mesny F."/>
            <person name="Miyauchi S."/>
            <person name="Thiergart T."/>
            <person name="Pickel B."/>
            <person name="Atanasova L."/>
            <person name="Karlsson M."/>
            <person name="Huettel B."/>
            <person name="Barry K.W."/>
            <person name="Haridas S."/>
            <person name="Chen C."/>
            <person name="Bauer D."/>
            <person name="Andreopoulos W."/>
            <person name="Pangilinan J."/>
            <person name="LaButti K."/>
            <person name="Riley R."/>
            <person name="Lipzen A."/>
            <person name="Clum A."/>
            <person name="Drula E."/>
            <person name="Henrissat B."/>
            <person name="Kohler A."/>
            <person name="Grigoriev I.V."/>
            <person name="Martin F.M."/>
            <person name="Hacquard S."/>
        </authorList>
    </citation>
    <scope>NUCLEOTIDE SEQUENCE [LARGE SCALE GENOMIC DNA]</scope>
    <source>
        <strain evidence="1 2">MPI-SDFR-AT-0079</strain>
    </source>
</reference>
<evidence type="ECO:0000313" key="2">
    <source>
        <dbReference type="Proteomes" id="UP000724584"/>
    </source>
</evidence>
<evidence type="ECO:0000313" key="1">
    <source>
        <dbReference type="EMBL" id="KAH6628217.1"/>
    </source>
</evidence>
<name>A0ACB7P6K0_9PEZI</name>
<organism evidence="1 2">
    <name type="scientific">Chaetomium tenue</name>
    <dbReference type="NCBI Taxonomy" id="1854479"/>
    <lineage>
        <taxon>Eukaryota</taxon>
        <taxon>Fungi</taxon>
        <taxon>Dikarya</taxon>
        <taxon>Ascomycota</taxon>
        <taxon>Pezizomycotina</taxon>
        <taxon>Sordariomycetes</taxon>
        <taxon>Sordariomycetidae</taxon>
        <taxon>Sordariales</taxon>
        <taxon>Chaetomiaceae</taxon>
        <taxon>Chaetomium</taxon>
    </lineage>
</organism>
<proteinExistence type="predicted"/>
<dbReference type="Proteomes" id="UP000724584">
    <property type="component" value="Unassembled WGS sequence"/>
</dbReference>
<accession>A0ACB7P6K0</accession>
<dbReference type="EMBL" id="JAGIZQ010000005">
    <property type="protein sequence ID" value="KAH6628217.1"/>
    <property type="molecule type" value="Genomic_DNA"/>
</dbReference>
<sequence length="597" mass="64763">MTNRLRAPFVDRIDTDTDRTPLLAGTPTPTASSSTRSLSPGYTTIHSTTQTITNDDDDDDDATDHPSPSNHLRALLRPRVIILSIAVVFLVELAIGMSTPSASAIMESIICRQKHPELFPPQGDNSTGDVPAPPIIPIQPLQPLQPITPLTPLTRYTLPTTPTPETGRKPSKTRRIAGGLILVDDPACKGADVQGYLAMLRGWANTFESFPGLIGAVPYGILSDRWGRRPVLGLGVVGCVVSVGFNYGVFYFSDVVPLWVTWFSAAFQLIGGGAAIIVAMLYTMVADVVPAHERTTVFFQLNAISLGSQMIASPLGGAMLIWDAWAPLLVALAIWVVTNLMVLAFPETVRVHDRKMPQGEDHGDHDDLPRMTKLWRKAREGVAEVWDFVLGNKSVSFLMLSLVFTFLGRYVGDLLLQYSTDRYGWSWSLASMVLTIRNAGSLVTLLVLLPAASWFCVRRLGMEDMAKDLRLARWSGLILVLACLIIAAAANGAIYSVGLVWFALGSGMAAMIRSLLNALVEEHHVGTVNSLISFMEMVGMTIAGPLLAKSLSVGLGLGGAWVGLPFFAAGWLFVIGTTILYIFRLPNERRSPVEPPC</sequence>
<keyword evidence="2" id="KW-1185">Reference proteome</keyword>
<gene>
    <name evidence="1" type="ORF">F5144DRAFT_549555</name>
</gene>